<reference evidence="1" key="1">
    <citation type="submission" date="2020-10" db="EMBL/GenBank/DDBJ databases">
        <authorList>
            <person name="Kikuchi T."/>
        </authorList>
    </citation>
    <scope>NUCLEOTIDE SEQUENCE</scope>
    <source>
        <strain evidence="1">NKZ352</strain>
    </source>
</reference>
<dbReference type="EMBL" id="CAJGYM010000005">
    <property type="protein sequence ID" value="CAD6186721.1"/>
    <property type="molecule type" value="Genomic_DNA"/>
</dbReference>
<accession>A0A8S1GUV7</accession>
<dbReference type="Proteomes" id="UP000835052">
    <property type="component" value="Unassembled WGS sequence"/>
</dbReference>
<dbReference type="OrthoDB" id="10001099at2759"/>
<protein>
    <submittedName>
        <fullName evidence="1">Uncharacterized protein</fullName>
    </submittedName>
</protein>
<keyword evidence="2" id="KW-1185">Reference proteome</keyword>
<dbReference type="AlphaFoldDB" id="A0A8S1GUV7"/>
<dbReference type="PANTHER" id="PTHR35373:SF3">
    <property type="entry name" value="ACTIVATOR OF HSP90 ATPASE HOMOLOG 1-LIKE PROTEIN"/>
    <property type="match status" value="1"/>
</dbReference>
<comment type="caution">
    <text evidence="1">The sequence shown here is derived from an EMBL/GenBank/DDBJ whole genome shotgun (WGS) entry which is preliminary data.</text>
</comment>
<proteinExistence type="predicted"/>
<organism evidence="1 2">
    <name type="scientific">Caenorhabditis auriculariae</name>
    <dbReference type="NCBI Taxonomy" id="2777116"/>
    <lineage>
        <taxon>Eukaryota</taxon>
        <taxon>Metazoa</taxon>
        <taxon>Ecdysozoa</taxon>
        <taxon>Nematoda</taxon>
        <taxon>Chromadorea</taxon>
        <taxon>Rhabditida</taxon>
        <taxon>Rhabditina</taxon>
        <taxon>Rhabditomorpha</taxon>
        <taxon>Rhabditoidea</taxon>
        <taxon>Rhabditidae</taxon>
        <taxon>Peloderinae</taxon>
        <taxon>Caenorhabditis</taxon>
    </lineage>
</organism>
<gene>
    <name evidence="1" type="ORF">CAUJ_LOCUS2640</name>
</gene>
<dbReference type="PANTHER" id="PTHR35373">
    <property type="entry name" value="PROTEIN CBG16894"/>
    <property type="match status" value="1"/>
</dbReference>
<name>A0A8S1GUV7_9PELO</name>
<evidence type="ECO:0000313" key="1">
    <source>
        <dbReference type="EMBL" id="CAD6186721.1"/>
    </source>
</evidence>
<evidence type="ECO:0000313" key="2">
    <source>
        <dbReference type="Proteomes" id="UP000835052"/>
    </source>
</evidence>
<sequence>MGFRVSSLFARQKESRNAPTPDQFLINSRQKVFRLIIVMEKVKPPPTYEEVVGPSKSQKNGKKPLLFEDKWSKFSEDFLTIKCFYFPTGQSKRVKICAIKGVYYQEQKFVVDFKCKGWGMSLSPCWWACDMARNLHSDKFFNVVIDNGESTYKGFTTTDVGKFLSVIRPHLPRQKLRNKVLGVFGVRNLSEKANPEGKQTFLLVYCQSDECLPKKRPQQSR</sequence>